<dbReference type="EMBL" id="JH169781">
    <property type="protein sequence ID" value="EHB07472.1"/>
    <property type="molecule type" value="Genomic_DNA"/>
</dbReference>
<dbReference type="PANTHER" id="PTHR23176">
    <property type="entry name" value="RHO/RAC/CDC GTPASE-ACTIVATING PROTEIN"/>
    <property type="match status" value="1"/>
</dbReference>
<evidence type="ECO:0000259" key="4">
    <source>
        <dbReference type="PROSITE" id="PS50002"/>
    </source>
</evidence>
<dbReference type="InterPro" id="IPR050729">
    <property type="entry name" value="Rho-GAP"/>
</dbReference>
<name>G5BDW1_HETGA</name>
<dbReference type="SUPFAM" id="SSF50044">
    <property type="entry name" value="SH3-domain"/>
    <property type="match status" value="1"/>
</dbReference>
<organism evidence="5 6">
    <name type="scientific">Heterocephalus glaber</name>
    <name type="common">Naked mole rat</name>
    <dbReference type="NCBI Taxonomy" id="10181"/>
    <lineage>
        <taxon>Eukaryota</taxon>
        <taxon>Metazoa</taxon>
        <taxon>Chordata</taxon>
        <taxon>Craniata</taxon>
        <taxon>Vertebrata</taxon>
        <taxon>Euteleostomi</taxon>
        <taxon>Mammalia</taxon>
        <taxon>Eutheria</taxon>
        <taxon>Euarchontoglires</taxon>
        <taxon>Glires</taxon>
        <taxon>Rodentia</taxon>
        <taxon>Hystricomorpha</taxon>
        <taxon>Bathyergidae</taxon>
        <taxon>Heterocephalus</taxon>
    </lineage>
</organism>
<gene>
    <name evidence="5" type="ORF">GW7_19260</name>
</gene>
<keyword evidence="1 3" id="KW-0728">SH3 domain</keyword>
<dbReference type="PROSITE" id="PS50002">
    <property type="entry name" value="SH3"/>
    <property type="match status" value="1"/>
</dbReference>
<dbReference type="InParanoid" id="G5BDW1"/>
<protein>
    <submittedName>
        <fullName evidence="5">Rho GTPase-activating protein 12</fullName>
    </submittedName>
</protein>
<dbReference type="GO" id="GO:0005737">
    <property type="term" value="C:cytoplasm"/>
    <property type="evidence" value="ECO:0007669"/>
    <property type="project" value="TreeGrafter"/>
</dbReference>
<feature type="domain" description="SH3" evidence="4">
    <location>
        <begin position="12"/>
        <end position="74"/>
    </location>
</feature>
<evidence type="ECO:0000256" key="1">
    <source>
        <dbReference type="ARBA" id="ARBA00022443"/>
    </source>
</evidence>
<dbReference type="STRING" id="10181.G5BDW1"/>
<keyword evidence="2" id="KW-0343">GTPase activation</keyword>
<evidence type="ECO:0000313" key="6">
    <source>
        <dbReference type="Proteomes" id="UP000006813"/>
    </source>
</evidence>
<dbReference type="InterPro" id="IPR001452">
    <property type="entry name" value="SH3_domain"/>
</dbReference>
<sequence>MKMADRSGKAVPGQVYIEVEYDYEYKAKDRKVVIKQGEQYILVKKTNEHWWKVKSDENSKMFYVLAQYVKKFTCRALMPPMK</sequence>
<proteinExistence type="predicted"/>
<dbReference type="AlphaFoldDB" id="G5BDW1"/>
<dbReference type="Proteomes" id="UP000006813">
    <property type="component" value="Unassembled WGS sequence"/>
</dbReference>
<evidence type="ECO:0000256" key="3">
    <source>
        <dbReference type="PROSITE-ProRule" id="PRU00192"/>
    </source>
</evidence>
<reference evidence="5 6" key="1">
    <citation type="journal article" date="2011" name="Nature">
        <title>Genome sequencing reveals insights into physiology and longevity of the naked mole rat.</title>
        <authorList>
            <person name="Kim E.B."/>
            <person name="Fang X."/>
            <person name="Fushan A.A."/>
            <person name="Huang Z."/>
            <person name="Lobanov A.V."/>
            <person name="Han L."/>
            <person name="Marino S.M."/>
            <person name="Sun X."/>
            <person name="Turanov A.A."/>
            <person name="Yang P."/>
            <person name="Yim S.H."/>
            <person name="Zhao X."/>
            <person name="Kasaikina M.V."/>
            <person name="Stoletzki N."/>
            <person name="Peng C."/>
            <person name="Polak P."/>
            <person name="Xiong Z."/>
            <person name="Kiezun A."/>
            <person name="Zhu Y."/>
            <person name="Chen Y."/>
            <person name="Kryukov G.V."/>
            <person name="Zhang Q."/>
            <person name="Peshkin L."/>
            <person name="Yang L."/>
            <person name="Bronson R.T."/>
            <person name="Buffenstein R."/>
            <person name="Wang B."/>
            <person name="Han C."/>
            <person name="Li Q."/>
            <person name="Chen L."/>
            <person name="Zhao W."/>
            <person name="Sunyaev S.R."/>
            <person name="Park T.J."/>
            <person name="Zhang G."/>
            <person name="Wang J."/>
            <person name="Gladyshev V.N."/>
        </authorList>
    </citation>
    <scope>NUCLEOTIDE SEQUENCE [LARGE SCALE GENOMIC DNA]</scope>
</reference>
<accession>G5BDW1</accession>
<evidence type="ECO:0000256" key="2">
    <source>
        <dbReference type="ARBA" id="ARBA00022468"/>
    </source>
</evidence>
<dbReference type="PANTHER" id="PTHR23176:SF107">
    <property type="entry name" value="RHO GTPASE-ACTIVATING PROTEIN 12"/>
    <property type="match status" value="1"/>
</dbReference>
<dbReference type="InterPro" id="IPR036028">
    <property type="entry name" value="SH3-like_dom_sf"/>
</dbReference>
<dbReference type="Pfam" id="PF00018">
    <property type="entry name" value="SH3_1"/>
    <property type="match status" value="1"/>
</dbReference>
<dbReference type="GO" id="GO:0005096">
    <property type="term" value="F:GTPase activator activity"/>
    <property type="evidence" value="ECO:0007669"/>
    <property type="project" value="UniProtKB-KW"/>
</dbReference>
<evidence type="ECO:0000313" key="5">
    <source>
        <dbReference type="EMBL" id="EHB07472.1"/>
    </source>
</evidence>
<dbReference type="Gene3D" id="2.30.30.40">
    <property type="entry name" value="SH3 Domains"/>
    <property type="match status" value="1"/>
</dbReference>